<reference evidence="2 3" key="1">
    <citation type="submission" date="2019-03" db="EMBL/GenBank/DDBJ databases">
        <title>First draft genome of Liparis tanakae, snailfish: a comprehensive survey of snailfish specific genes.</title>
        <authorList>
            <person name="Kim W."/>
            <person name="Song I."/>
            <person name="Jeong J.-H."/>
            <person name="Kim D."/>
            <person name="Kim S."/>
            <person name="Ryu S."/>
            <person name="Song J.Y."/>
            <person name="Lee S.K."/>
        </authorList>
    </citation>
    <scope>NUCLEOTIDE SEQUENCE [LARGE SCALE GENOMIC DNA]</scope>
    <source>
        <tissue evidence="2">Muscle</tissue>
    </source>
</reference>
<name>A0A4Z2F5H4_9TELE</name>
<sequence length="184" mass="20322">MCACCGKSLAKSAGRSKGHGAGGKAFRDPRDGDSEEEEECRYEQPVRVAGRKHSVPRKLHGVPPPRHAARPWHKRGPPCRDASEPAATQEEGRELCKPAPGGGEAGEAGGGELQCRTCTDGLCREDLTAVDRSRWGDGDVIPRRRPASLLQRQETRKAMFYRPRDEDNEDDEPPPPLHWERAPR</sequence>
<evidence type="ECO:0000256" key="1">
    <source>
        <dbReference type="SAM" id="MobiDB-lite"/>
    </source>
</evidence>
<feature type="compositionally biased region" description="Gly residues" evidence="1">
    <location>
        <begin position="100"/>
        <end position="112"/>
    </location>
</feature>
<feature type="compositionally biased region" description="Basic and acidic residues" evidence="1">
    <location>
        <begin position="127"/>
        <end position="142"/>
    </location>
</feature>
<dbReference type="Proteomes" id="UP000314294">
    <property type="component" value="Unassembled WGS sequence"/>
</dbReference>
<dbReference type="OrthoDB" id="8946276at2759"/>
<keyword evidence="3" id="KW-1185">Reference proteome</keyword>
<feature type="region of interest" description="Disordered" evidence="1">
    <location>
        <begin position="127"/>
        <end position="184"/>
    </location>
</feature>
<dbReference type="EMBL" id="SRLO01001633">
    <property type="protein sequence ID" value="TNN36318.1"/>
    <property type="molecule type" value="Genomic_DNA"/>
</dbReference>
<gene>
    <name evidence="2" type="ORF">EYF80_053520</name>
</gene>
<feature type="compositionally biased region" description="Basic residues" evidence="1">
    <location>
        <begin position="67"/>
        <end position="77"/>
    </location>
</feature>
<feature type="region of interest" description="Disordered" evidence="1">
    <location>
        <begin position="9"/>
        <end position="115"/>
    </location>
</feature>
<dbReference type="AlphaFoldDB" id="A0A4Z2F5H4"/>
<feature type="compositionally biased region" description="Basic residues" evidence="1">
    <location>
        <begin position="49"/>
        <end position="60"/>
    </location>
</feature>
<feature type="compositionally biased region" description="Basic and acidic residues" evidence="1">
    <location>
        <begin position="153"/>
        <end position="165"/>
    </location>
</feature>
<evidence type="ECO:0000313" key="2">
    <source>
        <dbReference type="EMBL" id="TNN36318.1"/>
    </source>
</evidence>
<accession>A0A4Z2F5H4</accession>
<organism evidence="2 3">
    <name type="scientific">Liparis tanakae</name>
    <name type="common">Tanaka's snailfish</name>
    <dbReference type="NCBI Taxonomy" id="230148"/>
    <lineage>
        <taxon>Eukaryota</taxon>
        <taxon>Metazoa</taxon>
        <taxon>Chordata</taxon>
        <taxon>Craniata</taxon>
        <taxon>Vertebrata</taxon>
        <taxon>Euteleostomi</taxon>
        <taxon>Actinopterygii</taxon>
        <taxon>Neopterygii</taxon>
        <taxon>Teleostei</taxon>
        <taxon>Neoteleostei</taxon>
        <taxon>Acanthomorphata</taxon>
        <taxon>Eupercaria</taxon>
        <taxon>Perciformes</taxon>
        <taxon>Cottioidei</taxon>
        <taxon>Cottales</taxon>
        <taxon>Liparidae</taxon>
        <taxon>Liparis</taxon>
    </lineage>
</organism>
<comment type="caution">
    <text evidence="2">The sequence shown here is derived from an EMBL/GenBank/DDBJ whole genome shotgun (WGS) entry which is preliminary data.</text>
</comment>
<protein>
    <submittedName>
        <fullName evidence="2">Uncharacterized protein</fullName>
    </submittedName>
</protein>
<proteinExistence type="predicted"/>
<evidence type="ECO:0000313" key="3">
    <source>
        <dbReference type="Proteomes" id="UP000314294"/>
    </source>
</evidence>